<evidence type="ECO:0000259" key="4">
    <source>
        <dbReference type="PROSITE" id="PS51384"/>
    </source>
</evidence>
<proteinExistence type="predicted"/>
<dbReference type="InterPro" id="IPR001433">
    <property type="entry name" value="OxRdtase_FAD/NAD-bd"/>
</dbReference>
<dbReference type="InterPro" id="IPR017927">
    <property type="entry name" value="FAD-bd_FR_type"/>
</dbReference>
<keyword evidence="3" id="KW-0411">Iron-sulfur</keyword>
<evidence type="ECO:0000313" key="6">
    <source>
        <dbReference type="Proteomes" id="UP000800981"/>
    </source>
</evidence>
<gene>
    <name evidence="5" type="ORF">G9H71_04140</name>
</gene>
<organism evidence="5 6">
    <name type="scientific">Motilibacter deserti</name>
    <dbReference type="NCBI Taxonomy" id="2714956"/>
    <lineage>
        <taxon>Bacteria</taxon>
        <taxon>Bacillati</taxon>
        <taxon>Actinomycetota</taxon>
        <taxon>Actinomycetes</taxon>
        <taxon>Motilibacterales</taxon>
        <taxon>Motilibacteraceae</taxon>
        <taxon>Motilibacter</taxon>
    </lineage>
</organism>
<dbReference type="PRINTS" id="PR00410">
    <property type="entry name" value="PHEHYDRXLASE"/>
</dbReference>
<dbReference type="SUPFAM" id="SSF63380">
    <property type="entry name" value="Riboflavin synthase domain-like"/>
    <property type="match status" value="1"/>
</dbReference>
<dbReference type="InterPro" id="IPR039261">
    <property type="entry name" value="FNR_nucleotide-bd"/>
</dbReference>
<protein>
    <submittedName>
        <fullName evidence="5">Oxidoreductase</fullName>
    </submittedName>
</protein>
<dbReference type="PRINTS" id="PR00371">
    <property type="entry name" value="FPNCR"/>
</dbReference>
<keyword evidence="2" id="KW-0408">Iron</keyword>
<reference evidence="5 6" key="1">
    <citation type="submission" date="2020-03" db="EMBL/GenBank/DDBJ databases">
        <title>Two novel Motilibacter sp.</title>
        <authorList>
            <person name="Liu S."/>
        </authorList>
    </citation>
    <scope>NUCLEOTIDE SEQUENCE [LARGE SCALE GENOMIC DNA]</scope>
    <source>
        <strain evidence="5 6">E257</strain>
    </source>
</reference>
<evidence type="ECO:0000256" key="2">
    <source>
        <dbReference type="ARBA" id="ARBA00022714"/>
    </source>
</evidence>
<keyword evidence="2" id="KW-0001">2Fe-2S</keyword>
<feature type="domain" description="FAD-binding FR-type" evidence="4">
    <location>
        <begin position="13"/>
        <end position="114"/>
    </location>
</feature>
<accession>A0ABX0GS95</accession>
<evidence type="ECO:0000256" key="3">
    <source>
        <dbReference type="ARBA" id="ARBA00023014"/>
    </source>
</evidence>
<dbReference type="SUPFAM" id="SSF52343">
    <property type="entry name" value="Ferredoxin reductase-like, C-terminal NADP-linked domain"/>
    <property type="match status" value="1"/>
</dbReference>
<dbReference type="Pfam" id="PF00970">
    <property type="entry name" value="FAD_binding_6"/>
    <property type="match status" value="1"/>
</dbReference>
<dbReference type="PROSITE" id="PS51384">
    <property type="entry name" value="FAD_FR"/>
    <property type="match status" value="1"/>
</dbReference>
<dbReference type="Gene3D" id="3.40.50.80">
    <property type="entry name" value="Nucleotide-binding domain of ferredoxin-NADP reductase (FNR) module"/>
    <property type="match status" value="1"/>
</dbReference>
<dbReference type="CDD" id="cd06217">
    <property type="entry name" value="FNR_iron_sulfur_binding_3"/>
    <property type="match status" value="1"/>
</dbReference>
<comment type="caution">
    <text evidence="5">The sequence shown here is derived from an EMBL/GenBank/DDBJ whole genome shotgun (WGS) entry which is preliminary data.</text>
</comment>
<dbReference type="RefSeq" id="WP_166278201.1">
    <property type="nucleotide sequence ID" value="NZ_JAANNP010000001.1"/>
</dbReference>
<dbReference type="PANTHER" id="PTHR47354">
    <property type="entry name" value="NADH OXIDOREDUCTASE HCR"/>
    <property type="match status" value="1"/>
</dbReference>
<dbReference type="Proteomes" id="UP000800981">
    <property type="component" value="Unassembled WGS sequence"/>
</dbReference>
<dbReference type="InterPro" id="IPR050415">
    <property type="entry name" value="MRET"/>
</dbReference>
<dbReference type="Gene3D" id="2.40.30.10">
    <property type="entry name" value="Translation factors"/>
    <property type="match status" value="1"/>
</dbReference>
<sequence length="255" mass="26831">MARAALRRRLTPVRWQPAEVSAVHAETQSARTLTLRVEGWAGHLPGQHVDVRLTAADGYTATRSYSISSAPAEGELEITVDEVRGGEVSPYLVRDAAPGDAVEVRGPLGGWFVWSPDSIRPLQLVAGGSGIAPLMSMLRARAAAGSTAPARLLYSVRRPGAAIFAAELERLAAPGSGLEVTYAYTRAVPPGWPRPAGRVDARLLAEAAWPADRSPDVYVCGPTGFVETAADLLVAAGHSATDVRTERFGPTGSTS</sequence>
<dbReference type="InterPro" id="IPR008333">
    <property type="entry name" value="Cbr1-like_FAD-bd_dom"/>
</dbReference>
<dbReference type="InterPro" id="IPR017938">
    <property type="entry name" value="Riboflavin_synthase-like_b-brl"/>
</dbReference>
<dbReference type="InterPro" id="IPR001709">
    <property type="entry name" value="Flavoprot_Pyr_Nucl_cyt_Rdtase"/>
</dbReference>
<keyword evidence="2" id="KW-0479">Metal-binding</keyword>
<dbReference type="EMBL" id="JAANNP010000001">
    <property type="protein sequence ID" value="NHC12966.1"/>
    <property type="molecule type" value="Genomic_DNA"/>
</dbReference>
<dbReference type="PANTHER" id="PTHR47354:SF5">
    <property type="entry name" value="PROTEIN RFBI"/>
    <property type="match status" value="1"/>
</dbReference>
<dbReference type="Pfam" id="PF00175">
    <property type="entry name" value="NAD_binding_1"/>
    <property type="match status" value="1"/>
</dbReference>
<name>A0ABX0GS95_9ACTN</name>
<keyword evidence="6" id="KW-1185">Reference proteome</keyword>
<evidence type="ECO:0000313" key="5">
    <source>
        <dbReference type="EMBL" id="NHC12966.1"/>
    </source>
</evidence>
<evidence type="ECO:0000256" key="1">
    <source>
        <dbReference type="ARBA" id="ARBA00001974"/>
    </source>
</evidence>
<comment type="cofactor">
    <cofactor evidence="1">
        <name>FAD</name>
        <dbReference type="ChEBI" id="CHEBI:57692"/>
    </cofactor>
</comment>